<name>A0ACB5TH53_CANBO</name>
<protein>
    <submittedName>
        <fullName evidence="1">Unnamed protein product</fullName>
    </submittedName>
</protein>
<dbReference type="Proteomes" id="UP001165101">
    <property type="component" value="Unassembled WGS sequence"/>
</dbReference>
<evidence type="ECO:0000313" key="1">
    <source>
        <dbReference type="EMBL" id="GME88619.1"/>
    </source>
</evidence>
<proteinExistence type="predicted"/>
<comment type="caution">
    <text evidence="1">The sequence shown here is derived from an EMBL/GenBank/DDBJ whole genome shotgun (WGS) entry which is preliminary data.</text>
</comment>
<accession>A0ACB5TH53</accession>
<organism evidence="1 2">
    <name type="scientific">Candida boidinii</name>
    <name type="common">Yeast</name>
    <dbReference type="NCBI Taxonomy" id="5477"/>
    <lineage>
        <taxon>Eukaryota</taxon>
        <taxon>Fungi</taxon>
        <taxon>Dikarya</taxon>
        <taxon>Ascomycota</taxon>
        <taxon>Saccharomycotina</taxon>
        <taxon>Pichiomycetes</taxon>
        <taxon>Pichiales</taxon>
        <taxon>Pichiaceae</taxon>
        <taxon>Ogataea</taxon>
        <taxon>Ogataea/Candida clade</taxon>
    </lineage>
</organism>
<evidence type="ECO:0000313" key="2">
    <source>
        <dbReference type="Proteomes" id="UP001165101"/>
    </source>
</evidence>
<keyword evidence="2" id="KW-1185">Reference proteome</keyword>
<sequence>MSGEKTEFDPSKIEIPEPDASLILAWQVKDKRVLVIGGGEVALSRVNHLLQANAKITIVAPVFEDVLKYYNELNLFENFIQRKFIKKDLTMYENELTCQKLNEYKQKILDDEEEEDDDGEEVGANENDEELFQIINEYQSQRFQLVLTAIDDHKLSSKIYNYCKLLNLNVNIADKPKICDFYFGSMYRQGFLQIMISSNGKSPRFCNRLKENLIKPILNEIDLNNSIKNLNYLRDNLRNNLLIGENNTEIIKKRMNWNKKITDQFSIKDWSLMNLNDIEKILKFYPNIPNCKTLEELRK</sequence>
<gene>
    <name evidence="1" type="ORF">Cboi01_000099800</name>
</gene>
<reference evidence="1" key="1">
    <citation type="submission" date="2023-04" db="EMBL/GenBank/DDBJ databases">
        <title>Candida boidinii NBRC 1967.</title>
        <authorList>
            <person name="Ichikawa N."/>
            <person name="Sato H."/>
            <person name="Tonouchi N."/>
        </authorList>
    </citation>
    <scope>NUCLEOTIDE SEQUENCE</scope>
    <source>
        <strain evidence="1">NBRC 1967</strain>
    </source>
</reference>
<dbReference type="EMBL" id="BSXV01000326">
    <property type="protein sequence ID" value="GME88619.1"/>
    <property type="molecule type" value="Genomic_DNA"/>
</dbReference>